<feature type="transmembrane region" description="Helical" evidence="10">
    <location>
        <begin position="333"/>
        <end position="356"/>
    </location>
</feature>
<feature type="transmembrane region" description="Helical" evidence="10">
    <location>
        <begin position="301"/>
        <end position="321"/>
    </location>
</feature>
<feature type="compositionally biased region" description="Basic residues" evidence="9">
    <location>
        <begin position="1030"/>
        <end position="1048"/>
    </location>
</feature>
<gene>
    <name evidence="11" type="ORF">CANTADRAFT_4222</name>
</gene>
<evidence type="ECO:0000256" key="9">
    <source>
        <dbReference type="SAM" id="MobiDB-lite"/>
    </source>
</evidence>
<keyword evidence="8 10" id="KW-0472">Membrane</keyword>
<keyword evidence="6" id="KW-0653">Protein transport</keyword>
<feature type="transmembrane region" description="Helical" evidence="10">
    <location>
        <begin position="94"/>
        <end position="114"/>
    </location>
</feature>
<feature type="transmembrane region" description="Helical" evidence="10">
    <location>
        <begin position="120"/>
        <end position="139"/>
    </location>
</feature>
<feature type="transmembrane region" description="Helical" evidence="10">
    <location>
        <begin position="688"/>
        <end position="705"/>
    </location>
</feature>
<sequence>MDKIKDLLKSKSVDEEVTVVKHPDFESGDEKLPVNLAVSKSQEFDPVTSNLLSDVLNDDYAAIVVEDDSPYAEVRASVPSTDDPTLPQNTIRMWVIGMILTTLGCGMNLLFSLHAPSFNITTYVTSILAWPMGRLWAWCMPNINIFGMPLNPGPFNIKEHTLITIMANVSFSSGPAYTTDILLSQNRFYGSDFGWGFDLLAVWSTQCIGFAFGGAVRKILVEPSSAIWPSNLVTTTFLTNMHINENHPADGWKISRLLFFTFVFIGSFVYYWFPGFIFPALSSFSWITWIKPDNVILGQLFGSSTGLGMFPNSIALDWNAIAGYVGSPLIPPVSTIATIFSSIVIIFWIIVPAIAYSNVWYSKYLPISSASSWDRFGKRYNVSRIIDRKTLTFNQAAYESYSQLYLAPTFAISYGLSFAAITSTIVHTVLFHGREIIQQIKQQEKPDVHQRLMKAYTPVPEWWYLIVFLIFFPMSIVTIRVWNTEMPIWSLVVALLIAVFFLLPVGVIYARTNIAVGLNVITEFLVGYMVPGKPLCMMFFKTFGYITNNQAVTFAQDMKLGHYMKIAPRTLFAAQFAATIWGSLVQVAVLRWAYGAIEDLCAPDQKNNYVCPGGTVFFNSSIIWGVIGPQRQFSPGQVYYKLLFFFILGALLPIVSWLILKKWPNSPIRWMNWPVFFSGTGQIPPATAYNYASYCAVGLFFGWFVKRKWFHWWTKYNYSLSAGLDIGLAWSLLIIFLCLNLTNTEMPSWWGTTVIDTLEANGKAIRHPLAPGESFADKFPALPSKKLVGKNMAVPPSNKEWANGVCGRLNMTTSSFEEKAPHQSRTPGAIAPTWAEALFEKKSSPTKSEASKLREKQCYTVKKRSKKTGTKVDAGMEMPTKATEVDNGMIEPIVAAEVSEETNVDVGMEKLFVAGEVAKAKNVDEGMIESSESTEVDDGVIEPIVAAEVSEETNVHVGMEVANDVSREEIVDGMEKPSEATEVDAGMIEPIVATEVSKETAVEVGVIKSIAFARMINPNDCLNIRAPKFSKSRARKNKKKSGKAKKAKSSCFIEHMENEKGHQTNDEVDADIAHLETDELDTHADTSHFDTVEENTPDVAEEDPGILHLDTVDADTPEVDAEELNFFLDLETIEDVEEADTPEVDDEKVKFVLRLETIEEVEEVDTPDVDAEEVKLNLYLGTTEEVDTPSVAAEDDADATHFEAKANGKATDTCVNVEATQTLTQLLGIGMVTSPCFDEVEVVEVITPLVDIGMATNSSAEATKTLMQIPDSEMTNQPDADAAQSTMLAKSNEADTHSIEVLETAEILLQLAASGSYTNSAEAQDITYMPDRGKDTNQSNVCSLPPLELEADAATDAFGGGGTIETVHLEGCANTNEFSDAAPQDFIELQSFVKENYSSKNDFIGTGSELEGVVEKTGEHLLEFPMNLASSGKVNHPSLEFLRDIMITILVVLLVWSIKNSVILKAYLFYYLFILDSGMNFTPGMSWNFGSLCEIDYTAHVDVLEGIPKREIMAESTDVPDEVDVQLSPRSSNLVENPEADYDEGVIPFDLKELFTKSDLHLETQDIVSVTKNYLQVFPNGLALFSNEQASTLQFQGLDASVRSSPIIKLDYFSNGSTSPTKLSLRSFKPVDTSASFEGNSKDAYFLLEVQQSIDALELDSTHQNVLNPEPKLDWIKHSEAYTEARVGGLEPRYATSSGIEFGMMVVVVLQLLVLMVDCVVSKTSFPRFQQLGLWTAFSIVSWLLFR</sequence>
<evidence type="ECO:0000256" key="1">
    <source>
        <dbReference type="ARBA" id="ARBA00004141"/>
    </source>
</evidence>
<dbReference type="NCBIfam" id="TIGR00728">
    <property type="entry name" value="OPT_sfam"/>
    <property type="match status" value="1"/>
</dbReference>
<keyword evidence="5" id="KW-0571">Peptide transport</keyword>
<feature type="transmembrane region" description="Helical" evidence="10">
    <location>
        <begin position="257"/>
        <end position="281"/>
    </location>
</feature>
<proteinExistence type="inferred from homology"/>
<evidence type="ECO:0000256" key="8">
    <source>
        <dbReference type="ARBA" id="ARBA00023136"/>
    </source>
</evidence>
<comment type="subcellular location">
    <subcellularLocation>
        <location evidence="1">Membrane</location>
        <topology evidence="1">Multi-pass membrane protein</topology>
    </subcellularLocation>
</comment>
<dbReference type="RefSeq" id="XP_020067317.1">
    <property type="nucleotide sequence ID" value="XM_020208899.1"/>
</dbReference>
<dbReference type="NCBIfam" id="TIGR00727">
    <property type="entry name" value="ISP4_OPT"/>
    <property type="match status" value="1"/>
</dbReference>
<feature type="transmembrane region" description="Helical" evidence="10">
    <location>
        <begin position="411"/>
        <end position="431"/>
    </location>
</feature>
<evidence type="ECO:0000256" key="3">
    <source>
        <dbReference type="ARBA" id="ARBA00022448"/>
    </source>
</evidence>
<dbReference type="Pfam" id="PF03169">
    <property type="entry name" value="OPT"/>
    <property type="match status" value="1"/>
</dbReference>
<dbReference type="EMBL" id="KV453909">
    <property type="protein sequence ID" value="ODV82195.1"/>
    <property type="molecule type" value="Genomic_DNA"/>
</dbReference>
<organism evidence="11 12">
    <name type="scientific">Suhomyces tanzawaensis NRRL Y-17324</name>
    <dbReference type="NCBI Taxonomy" id="984487"/>
    <lineage>
        <taxon>Eukaryota</taxon>
        <taxon>Fungi</taxon>
        <taxon>Dikarya</taxon>
        <taxon>Ascomycota</taxon>
        <taxon>Saccharomycotina</taxon>
        <taxon>Pichiomycetes</taxon>
        <taxon>Debaryomycetaceae</taxon>
        <taxon>Suhomyces</taxon>
    </lineage>
</organism>
<dbReference type="OrthoDB" id="9986677at2759"/>
<accession>A0A1E4SRS2</accession>
<evidence type="ECO:0000313" key="11">
    <source>
        <dbReference type="EMBL" id="ODV82195.1"/>
    </source>
</evidence>
<protein>
    <submittedName>
        <fullName evidence="11">Small oligopeptide transporter</fullName>
    </submittedName>
</protein>
<keyword evidence="7 10" id="KW-1133">Transmembrane helix</keyword>
<comment type="similarity">
    <text evidence="2">Belongs to the oligopeptide OPT transporter family.</text>
</comment>
<feature type="transmembrane region" description="Helical" evidence="10">
    <location>
        <begin position="571"/>
        <end position="594"/>
    </location>
</feature>
<dbReference type="PANTHER" id="PTHR22601">
    <property type="entry name" value="ISP4 LIKE PROTEIN"/>
    <property type="match status" value="1"/>
</dbReference>
<dbReference type="STRING" id="984487.A0A1E4SRS2"/>
<evidence type="ECO:0000256" key="2">
    <source>
        <dbReference type="ARBA" id="ARBA00008807"/>
    </source>
</evidence>
<evidence type="ECO:0000256" key="10">
    <source>
        <dbReference type="SAM" id="Phobius"/>
    </source>
</evidence>
<evidence type="ECO:0000256" key="4">
    <source>
        <dbReference type="ARBA" id="ARBA00022692"/>
    </source>
</evidence>
<dbReference type="GO" id="GO:0015031">
    <property type="term" value="P:protein transport"/>
    <property type="evidence" value="ECO:0007669"/>
    <property type="project" value="UniProtKB-KW"/>
</dbReference>
<name>A0A1E4SRS2_9ASCO</name>
<dbReference type="GO" id="GO:0035673">
    <property type="term" value="F:oligopeptide transmembrane transporter activity"/>
    <property type="evidence" value="ECO:0007669"/>
    <property type="project" value="InterPro"/>
</dbReference>
<feature type="transmembrane region" description="Helical" evidence="10">
    <location>
        <begin position="488"/>
        <end position="510"/>
    </location>
</feature>
<feature type="region of interest" description="Disordered" evidence="9">
    <location>
        <begin position="1030"/>
        <end position="1049"/>
    </location>
</feature>
<dbReference type="InterPro" id="IPR004813">
    <property type="entry name" value="OPT"/>
</dbReference>
<evidence type="ECO:0000313" key="12">
    <source>
        <dbReference type="Proteomes" id="UP000094285"/>
    </source>
</evidence>
<evidence type="ECO:0000256" key="5">
    <source>
        <dbReference type="ARBA" id="ARBA00022856"/>
    </source>
</evidence>
<feature type="transmembrane region" description="Helical" evidence="10">
    <location>
        <begin position="462"/>
        <end position="482"/>
    </location>
</feature>
<feature type="transmembrane region" description="Helical" evidence="10">
    <location>
        <begin position="639"/>
        <end position="660"/>
    </location>
</feature>
<dbReference type="InterPro" id="IPR004648">
    <property type="entry name" value="Oligpept_transpt"/>
</dbReference>
<evidence type="ECO:0000256" key="7">
    <source>
        <dbReference type="ARBA" id="ARBA00022989"/>
    </source>
</evidence>
<evidence type="ECO:0000256" key="6">
    <source>
        <dbReference type="ARBA" id="ARBA00022927"/>
    </source>
</evidence>
<reference evidence="12" key="1">
    <citation type="submission" date="2016-05" db="EMBL/GenBank/DDBJ databases">
        <title>Comparative genomics of biotechnologically important yeasts.</title>
        <authorList>
            <consortium name="DOE Joint Genome Institute"/>
            <person name="Riley R."/>
            <person name="Haridas S."/>
            <person name="Wolfe K.H."/>
            <person name="Lopes M.R."/>
            <person name="Hittinger C.T."/>
            <person name="Goker M."/>
            <person name="Salamov A."/>
            <person name="Wisecaver J."/>
            <person name="Long T.M."/>
            <person name="Aerts A.L."/>
            <person name="Barry K."/>
            <person name="Choi C."/>
            <person name="Clum A."/>
            <person name="Coughlan A.Y."/>
            <person name="Deshpande S."/>
            <person name="Douglass A.P."/>
            <person name="Hanson S.J."/>
            <person name="Klenk H.-P."/>
            <person name="Labutti K."/>
            <person name="Lapidus A."/>
            <person name="Lindquist E."/>
            <person name="Lipzen A."/>
            <person name="Meier-Kolthoff J.P."/>
            <person name="Ohm R.A."/>
            <person name="Otillar R.P."/>
            <person name="Pangilinan J."/>
            <person name="Peng Y."/>
            <person name="Rokas A."/>
            <person name="Rosa C.A."/>
            <person name="Scheuner C."/>
            <person name="Sibirny A.A."/>
            <person name="Slot J.C."/>
            <person name="Stielow J.B."/>
            <person name="Sun H."/>
            <person name="Kurtzman C.P."/>
            <person name="Blackwell M."/>
            <person name="Grigoriev I.V."/>
            <person name="Jeffries T.W."/>
        </authorList>
    </citation>
    <scope>NUCLEOTIDE SEQUENCE [LARGE SCALE GENOMIC DNA]</scope>
    <source>
        <strain evidence="12">NRRL Y-17324</strain>
    </source>
</reference>
<feature type="transmembrane region" description="Helical" evidence="10">
    <location>
        <begin position="717"/>
        <end position="737"/>
    </location>
</feature>
<keyword evidence="4 10" id="KW-0812">Transmembrane</keyword>
<feature type="transmembrane region" description="Helical" evidence="10">
    <location>
        <begin position="606"/>
        <end position="627"/>
    </location>
</feature>
<keyword evidence="3" id="KW-0813">Transport</keyword>
<dbReference type="Proteomes" id="UP000094285">
    <property type="component" value="Unassembled WGS sequence"/>
</dbReference>
<dbReference type="GeneID" id="30983035"/>
<dbReference type="GO" id="GO:0016020">
    <property type="term" value="C:membrane"/>
    <property type="evidence" value="ECO:0007669"/>
    <property type="project" value="UniProtKB-SubCell"/>
</dbReference>
<keyword evidence="12" id="KW-1185">Reference proteome</keyword>